<dbReference type="CDD" id="cd12148">
    <property type="entry name" value="fungal_TF_MHR"/>
    <property type="match status" value="1"/>
</dbReference>
<dbReference type="Proteomes" id="UP001316803">
    <property type="component" value="Unassembled WGS sequence"/>
</dbReference>
<evidence type="ECO:0000256" key="3">
    <source>
        <dbReference type="ARBA" id="ARBA00023125"/>
    </source>
</evidence>
<dbReference type="GO" id="GO:0000435">
    <property type="term" value="P:positive regulation of transcription from RNA polymerase II promoter by galactose"/>
    <property type="evidence" value="ECO:0007669"/>
    <property type="project" value="TreeGrafter"/>
</dbReference>
<keyword evidence="9" id="KW-1185">Reference proteome</keyword>
<evidence type="ECO:0000259" key="7">
    <source>
        <dbReference type="PROSITE" id="PS50048"/>
    </source>
</evidence>
<feature type="region of interest" description="Disordered" evidence="6">
    <location>
        <begin position="122"/>
        <end position="172"/>
    </location>
</feature>
<feature type="region of interest" description="Disordered" evidence="6">
    <location>
        <begin position="217"/>
        <end position="248"/>
    </location>
</feature>
<dbReference type="CDD" id="cd00067">
    <property type="entry name" value="GAL4"/>
    <property type="match status" value="1"/>
</dbReference>
<keyword evidence="2" id="KW-0805">Transcription regulation</keyword>
<feature type="domain" description="Zn(2)-C6 fungal-type" evidence="7">
    <location>
        <begin position="33"/>
        <end position="64"/>
    </location>
</feature>
<dbReference type="GO" id="GO:0000981">
    <property type="term" value="F:DNA-binding transcription factor activity, RNA polymerase II-specific"/>
    <property type="evidence" value="ECO:0007669"/>
    <property type="project" value="InterPro"/>
</dbReference>
<dbReference type="InterPro" id="IPR007219">
    <property type="entry name" value="XnlR_reg_dom"/>
</dbReference>
<proteinExistence type="predicted"/>
<gene>
    <name evidence="8" type="ORF">OHC33_004735</name>
</gene>
<dbReference type="Gene3D" id="4.10.240.10">
    <property type="entry name" value="Zn(2)-C6 fungal-type DNA-binding domain"/>
    <property type="match status" value="1"/>
</dbReference>
<evidence type="ECO:0000256" key="6">
    <source>
        <dbReference type="SAM" id="MobiDB-lite"/>
    </source>
</evidence>
<comment type="caution">
    <text evidence="8">The sequence shown here is derived from an EMBL/GenBank/DDBJ whole genome shotgun (WGS) entry which is preliminary data.</text>
</comment>
<dbReference type="Pfam" id="PF04082">
    <property type="entry name" value="Fungal_trans"/>
    <property type="match status" value="1"/>
</dbReference>
<dbReference type="GO" id="GO:0006351">
    <property type="term" value="P:DNA-templated transcription"/>
    <property type="evidence" value="ECO:0007669"/>
    <property type="project" value="InterPro"/>
</dbReference>
<evidence type="ECO:0000313" key="9">
    <source>
        <dbReference type="Proteomes" id="UP001316803"/>
    </source>
</evidence>
<accession>A0AAN8EMC3</accession>
<sequence>MFHTWEAATYQNPEPINTANTNANKRRTSTIRACEPCRKRKIRCNGEHPCETCQWYRKASSCHYTEPRQRQMPSRRSLEKISETLQEYRGVLQKLFPTVHPDQLKELTRESLVELLARTSPHAVVSPPSPITPGIDDKPPHVSPDAANLEQLQPMPEEVTDGTESRSSGLKGITDDVNALSLSIKKSASYLGISSVTAALRVILWLDPEAQAFFTKTPDRSTAVSREASSPPEDPSLEITTPKPDEKSSAWDEIPLINAYFSYIHPLAPLIDEQDLRDTYMTQSRSDSRWQLLLNTVLALGSMANASNCEEHGHKIYWHRAKQHLTIETLGTAHIEIVQALALLSGLYLHYISQPNLANSLMGTALRLATALGLHRDYSEGVDPAKQEKAQRSIELRRRVWWSLFVLDAWAGYSLGRPSMGRLNPAVSAKLPQECIKSSTQILMLIQENIRFCTISTKMEDALAHSPIISEGERRALDVSFVDWFNSSSVQNNTPRAQPGEPHGVSVIKNIMRWRYLLSRVIIHRPVLLWAAMRRMAFNQLPDEKKHAIEVCRETTHELINDIATTWRVSRPCSMSGWNATWLLYQALMVPLLHLYADRSDSHWNDKNQNLIEVGLAAFVDLRSWSQTATRSSEVVSRIYQASKRHTAPTPYQIVEDKGKAAIAPTNAYGIPQDQPQYATPLDFTMNDSPSREMYVNSMFDSLNWSNNWVDESFPYTQAAVNWDQDQPVMSSHGSYDPFLTPASFEADGGSMIGMSDLNRQGQHGPPEYHYQYP</sequence>
<dbReference type="Pfam" id="PF00172">
    <property type="entry name" value="Zn_clus"/>
    <property type="match status" value="1"/>
</dbReference>
<dbReference type="GO" id="GO:0005634">
    <property type="term" value="C:nucleus"/>
    <property type="evidence" value="ECO:0007669"/>
    <property type="project" value="TreeGrafter"/>
</dbReference>
<keyword evidence="4" id="KW-0804">Transcription</keyword>
<keyword evidence="5" id="KW-0539">Nucleus</keyword>
<evidence type="ECO:0000256" key="1">
    <source>
        <dbReference type="ARBA" id="ARBA00022723"/>
    </source>
</evidence>
<name>A0AAN8EMC3_9EURO</name>
<dbReference type="SUPFAM" id="SSF57701">
    <property type="entry name" value="Zn2/Cys6 DNA-binding domain"/>
    <property type="match status" value="1"/>
</dbReference>
<evidence type="ECO:0000256" key="5">
    <source>
        <dbReference type="ARBA" id="ARBA00023242"/>
    </source>
</evidence>
<dbReference type="InterPro" id="IPR036864">
    <property type="entry name" value="Zn2-C6_fun-type_DNA-bd_sf"/>
</dbReference>
<dbReference type="GO" id="GO:0008270">
    <property type="term" value="F:zinc ion binding"/>
    <property type="evidence" value="ECO:0007669"/>
    <property type="project" value="InterPro"/>
</dbReference>
<dbReference type="PANTHER" id="PTHR47424">
    <property type="entry name" value="REGULATORY PROTEIN GAL4"/>
    <property type="match status" value="1"/>
</dbReference>
<dbReference type="EMBL" id="JAKLMC020000009">
    <property type="protein sequence ID" value="KAK5954162.1"/>
    <property type="molecule type" value="Genomic_DNA"/>
</dbReference>
<evidence type="ECO:0000256" key="2">
    <source>
        <dbReference type="ARBA" id="ARBA00023015"/>
    </source>
</evidence>
<dbReference type="InterPro" id="IPR001138">
    <property type="entry name" value="Zn2Cys6_DnaBD"/>
</dbReference>
<evidence type="ECO:0000313" key="8">
    <source>
        <dbReference type="EMBL" id="KAK5954162.1"/>
    </source>
</evidence>
<dbReference type="PROSITE" id="PS00463">
    <property type="entry name" value="ZN2_CY6_FUNGAL_1"/>
    <property type="match status" value="1"/>
</dbReference>
<dbReference type="PROSITE" id="PS50048">
    <property type="entry name" value="ZN2_CY6_FUNGAL_2"/>
    <property type="match status" value="1"/>
</dbReference>
<dbReference type="GO" id="GO:0000978">
    <property type="term" value="F:RNA polymerase II cis-regulatory region sequence-specific DNA binding"/>
    <property type="evidence" value="ECO:0007669"/>
    <property type="project" value="TreeGrafter"/>
</dbReference>
<reference evidence="8 9" key="1">
    <citation type="submission" date="2022-12" db="EMBL/GenBank/DDBJ databases">
        <title>Genomic features and morphological characterization of a novel Knufia sp. strain isolated from spacecraft assembly facility.</title>
        <authorList>
            <person name="Teixeira M."/>
            <person name="Chander A.M."/>
            <person name="Stajich J.E."/>
            <person name="Venkateswaran K."/>
        </authorList>
    </citation>
    <scope>NUCLEOTIDE SEQUENCE [LARGE SCALE GENOMIC DNA]</scope>
    <source>
        <strain evidence="8 9">FJI-L2-BK-P2</strain>
    </source>
</reference>
<keyword evidence="1" id="KW-0479">Metal-binding</keyword>
<organism evidence="8 9">
    <name type="scientific">Knufia fluminis</name>
    <dbReference type="NCBI Taxonomy" id="191047"/>
    <lineage>
        <taxon>Eukaryota</taxon>
        <taxon>Fungi</taxon>
        <taxon>Dikarya</taxon>
        <taxon>Ascomycota</taxon>
        <taxon>Pezizomycotina</taxon>
        <taxon>Eurotiomycetes</taxon>
        <taxon>Chaetothyriomycetidae</taxon>
        <taxon>Chaetothyriales</taxon>
        <taxon>Trichomeriaceae</taxon>
        <taxon>Knufia</taxon>
    </lineage>
</organism>
<evidence type="ECO:0000256" key="4">
    <source>
        <dbReference type="ARBA" id="ARBA00023163"/>
    </source>
</evidence>
<protein>
    <recommendedName>
        <fullName evidence="7">Zn(2)-C6 fungal-type domain-containing protein</fullName>
    </recommendedName>
</protein>
<dbReference type="AlphaFoldDB" id="A0AAN8EMC3"/>
<keyword evidence="3" id="KW-0238">DNA-binding</keyword>
<dbReference type="InterPro" id="IPR051127">
    <property type="entry name" value="Fungal_SecMet_Regulators"/>
</dbReference>
<dbReference type="PANTHER" id="PTHR47424:SF5">
    <property type="entry name" value="ZN(II)2CYS6 TRANSCRIPTION FACTOR (EUROFUNG)"/>
    <property type="match status" value="1"/>
</dbReference>
<dbReference type="SMART" id="SM00066">
    <property type="entry name" value="GAL4"/>
    <property type="match status" value="1"/>
</dbReference>
<dbReference type="SMART" id="SM00906">
    <property type="entry name" value="Fungal_trans"/>
    <property type="match status" value="1"/>
</dbReference>